<name>A0A4Z2IBJ3_9TELE</name>
<gene>
    <name evidence="2" type="ORF">EYF80_015032</name>
</gene>
<evidence type="ECO:0000313" key="3">
    <source>
        <dbReference type="Proteomes" id="UP000314294"/>
    </source>
</evidence>
<evidence type="ECO:0000256" key="1">
    <source>
        <dbReference type="SAM" id="MobiDB-lite"/>
    </source>
</evidence>
<protein>
    <submittedName>
        <fullName evidence="2">Uncharacterized protein</fullName>
    </submittedName>
</protein>
<dbReference type="EMBL" id="SRLO01000111">
    <property type="protein sequence ID" value="TNN74714.1"/>
    <property type="molecule type" value="Genomic_DNA"/>
</dbReference>
<comment type="caution">
    <text evidence="2">The sequence shown here is derived from an EMBL/GenBank/DDBJ whole genome shotgun (WGS) entry which is preliminary data.</text>
</comment>
<accession>A0A4Z2IBJ3</accession>
<dbReference type="AlphaFoldDB" id="A0A4Z2IBJ3"/>
<evidence type="ECO:0000313" key="2">
    <source>
        <dbReference type="EMBL" id="TNN74714.1"/>
    </source>
</evidence>
<feature type="region of interest" description="Disordered" evidence="1">
    <location>
        <begin position="25"/>
        <end position="78"/>
    </location>
</feature>
<reference evidence="2 3" key="1">
    <citation type="submission" date="2019-03" db="EMBL/GenBank/DDBJ databases">
        <title>First draft genome of Liparis tanakae, snailfish: a comprehensive survey of snailfish specific genes.</title>
        <authorList>
            <person name="Kim W."/>
            <person name="Song I."/>
            <person name="Jeong J.-H."/>
            <person name="Kim D."/>
            <person name="Kim S."/>
            <person name="Ryu S."/>
            <person name="Song J.Y."/>
            <person name="Lee S.K."/>
        </authorList>
    </citation>
    <scope>NUCLEOTIDE SEQUENCE [LARGE SCALE GENOMIC DNA]</scope>
    <source>
        <tissue evidence="2">Muscle</tissue>
    </source>
</reference>
<dbReference type="Proteomes" id="UP000314294">
    <property type="component" value="Unassembled WGS sequence"/>
</dbReference>
<proteinExistence type="predicted"/>
<sequence>MRLLNAQAEMILTATQEYTKPLALRSKTKPSQRVNRETDTRNMCRSSPPDDRSGWKGAVTVGSSGPRQPSPSFPRALRRHCQHILNT</sequence>
<keyword evidence="3" id="KW-1185">Reference proteome</keyword>
<organism evidence="2 3">
    <name type="scientific">Liparis tanakae</name>
    <name type="common">Tanaka's snailfish</name>
    <dbReference type="NCBI Taxonomy" id="230148"/>
    <lineage>
        <taxon>Eukaryota</taxon>
        <taxon>Metazoa</taxon>
        <taxon>Chordata</taxon>
        <taxon>Craniata</taxon>
        <taxon>Vertebrata</taxon>
        <taxon>Euteleostomi</taxon>
        <taxon>Actinopterygii</taxon>
        <taxon>Neopterygii</taxon>
        <taxon>Teleostei</taxon>
        <taxon>Neoteleostei</taxon>
        <taxon>Acanthomorphata</taxon>
        <taxon>Eupercaria</taxon>
        <taxon>Perciformes</taxon>
        <taxon>Cottioidei</taxon>
        <taxon>Cottales</taxon>
        <taxon>Liparidae</taxon>
        <taxon>Liparis</taxon>
    </lineage>
</organism>
<feature type="compositionally biased region" description="Basic and acidic residues" evidence="1">
    <location>
        <begin position="34"/>
        <end position="54"/>
    </location>
</feature>